<dbReference type="SUPFAM" id="SSF52833">
    <property type="entry name" value="Thioredoxin-like"/>
    <property type="match status" value="1"/>
</dbReference>
<dbReference type="OrthoDB" id="427280at2759"/>
<dbReference type="RefSeq" id="XP_013325013.1">
    <property type="nucleotide sequence ID" value="XM_013469559.1"/>
</dbReference>
<feature type="region of interest" description="Disordered" evidence="10">
    <location>
        <begin position="187"/>
        <end position="207"/>
    </location>
</feature>
<keyword evidence="13" id="KW-1185">Reference proteome</keyword>
<comment type="catalytic activity">
    <reaction evidence="1">
        <text>Catalyzes the rearrangement of -S-S- bonds in proteins.</text>
        <dbReference type="EC" id="5.3.4.1"/>
    </reaction>
</comment>
<evidence type="ECO:0000256" key="2">
    <source>
        <dbReference type="ARBA" id="ARBA00002692"/>
    </source>
</evidence>
<name>A0A0F4YKJ8_RASE3</name>
<dbReference type="CDD" id="cd02961">
    <property type="entry name" value="PDI_a_family"/>
    <property type="match status" value="1"/>
</dbReference>
<feature type="domain" description="Thioredoxin" evidence="11">
    <location>
        <begin position="250"/>
        <end position="338"/>
    </location>
</feature>
<dbReference type="InterPro" id="IPR013766">
    <property type="entry name" value="Thioredoxin_domain"/>
</dbReference>
<comment type="subcellular location">
    <subcellularLocation>
        <location evidence="3">Endoplasmic reticulum lumen</location>
    </subcellularLocation>
</comment>
<dbReference type="EMBL" id="LASV01000459">
    <property type="protein sequence ID" value="KKA18401.1"/>
    <property type="molecule type" value="Genomic_DNA"/>
</dbReference>
<evidence type="ECO:0000256" key="6">
    <source>
        <dbReference type="ARBA" id="ARBA00022824"/>
    </source>
</evidence>
<evidence type="ECO:0000256" key="9">
    <source>
        <dbReference type="ARBA" id="ARBA00039846"/>
    </source>
</evidence>
<keyword evidence="7 12" id="KW-0413">Isomerase</keyword>
<dbReference type="InterPro" id="IPR036249">
    <property type="entry name" value="Thioredoxin-like_sf"/>
</dbReference>
<dbReference type="PANTHER" id="PTHR18929">
    <property type="entry name" value="PROTEIN DISULFIDE ISOMERASE"/>
    <property type="match status" value="1"/>
</dbReference>
<dbReference type="EC" id="5.3.4.1" evidence="5"/>
<gene>
    <name evidence="12" type="ORF">T310_7643</name>
</gene>
<proteinExistence type="inferred from homology"/>
<evidence type="ECO:0000256" key="4">
    <source>
        <dbReference type="ARBA" id="ARBA00006347"/>
    </source>
</evidence>
<evidence type="ECO:0000256" key="7">
    <source>
        <dbReference type="ARBA" id="ARBA00023235"/>
    </source>
</evidence>
<dbReference type="AlphaFoldDB" id="A0A0F4YKJ8"/>
<organism evidence="12 13">
    <name type="scientific">Rasamsonia emersonii (strain ATCC 16479 / CBS 393.64 / IMI 116815)</name>
    <dbReference type="NCBI Taxonomy" id="1408163"/>
    <lineage>
        <taxon>Eukaryota</taxon>
        <taxon>Fungi</taxon>
        <taxon>Dikarya</taxon>
        <taxon>Ascomycota</taxon>
        <taxon>Pezizomycotina</taxon>
        <taxon>Eurotiomycetes</taxon>
        <taxon>Eurotiomycetidae</taxon>
        <taxon>Eurotiales</taxon>
        <taxon>Trichocomaceae</taxon>
        <taxon>Rasamsonia</taxon>
    </lineage>
</organism>
<sequence>MERPPIPRAIPRVQILPEDGISRDGAERHARIPGLVAIDETTPSVVATIIISSSGRRIQQREIGPSTRSVLRRGDIDKERGEPVPAQVDGRLRGGLEPVRMGLILFSELVAHELERLEMRARDVQALEGEGAVLDAADDVVARGTGRARCPRGGVGQSRAGFVDDFRSESSEEAEAKRDRIDLKHLPYRTRSNPRRKNSTQQAASITSNQDNVTTMTFQFQFLLLVLIYYSAAAKTLAKDVNVNKVHHISSAKEFDAILRRNDMVLCASLLALRCKPSKSLQSELDLAAATASTTTPILSIDCSEEASLGGLCKRYDINAYPTIRLFKNSTATTTTSTVGIRINSYLLKHHLPPVTILTSKEDLDNFKAIDDHVFIAYLDSPSSSAKQDVLLQETFTSIAHAHHHRFVFGLVLDRQLAEEELLPVNLNLPCVVSYKIAEDDNEALALAATTPGSQEGDSFTKETLEEFVETTAQSAIGEMTRRNMDDYFAVFTSYQYI</sequence>
<keyword evidence="8" id="KW-0676">Redox-active center</keyword>
<dbReference type="CDD" id="cd02981">
    <property type="entry name" value="PDI_b_family"/>
    <property type="match status" value="1"/>
</dbReference>
<feature type="compositionally biased region" description="Basic residues" evidence="10">
    <location>
        <begin position="187"/>
        <end position="198"/>
    </location>
</feature>
<dbReference type="GO" id="GO:0006457">
    <property type="term" value="P:protein folding"/>
    <property type="evidence" value="ECO:0007669"/>
    <property type="project" value="TreeGrafter"/>
</dbReference>
<dbReference type="GO" id="GO:0005788">
    <property type="term" value="C:endoplasmic reticulum lumen"/>
    <property type="evidence" value="ECO:0007669"/>
    <property type="project" value="UniProtKB-SubCell"/>
</dbReference>
<evidence type="ECO:0000256" key="10">
    <source>
        <dbReference type="SAM" id="MobiDB-lite"/>
    </source>
</evidence>
<accession>A0A0F4YKJ8</accession>
<evidence type="ECO:0000313" key="13">
    <source>
        <dbReference type="Proteomes" id="UP000053958"/>
    </source>
</evidence>
<evidence type="ECO:0000313" key="12">
    <source>
        <dbReference type="EMBL" id="KKA18401.1"/>
    </source>
</evidence>
<evidence type="ECO:0000256" key="1">
    <source>
        <dbReference type="ARBA" id="ARBA00001182"/>
    </source>
</evidence>
<reference evidence="12 13" key="1">
    <citation type="submission" date="2015-04" db="EMBL/GenBank/DDBJ databases">
        <authorList>
            <person name="Heijne W.H."/>
            <person name="Fedorova N.D."/>
            <person name="Nierman W.C."/>
            <person name="Vollebregt A.W."/>
            <person name="Zhao Z."/>
            <person name="Wu L."/>
            <person name="Kumar M."/>
            <person name="Stam H."/>
            <person name="van den Berg M.A."/>
            <person name="Pel H.J."/>
        </authorList>
    </citation>
    <scope>NUCLEOTIDE SEQUENCE [LARGE SCALE GENOMIC DNA]</scope>
    <source>
        <strain evidence="12 13">CBS 393.64</strain>
    </source>
</reference>
<evidence type="ECO:0000256" key="3">
    <source>
        <dbReference type="ARBA" id="ARBA00004319"/>
    </source>
</evidence>
<dbReference type="Proteomes" id="UP000053958">
    <property type="component" value="Unassembled WGS sequence"/>
</dbReference>
<evidence type="ECO:0000256" key="8">
    <source>
        <dbReference type="ARBA" id="ARBA00023284"/>
    </source>
</evidence>
<dbReference type="Gene3D" id="3.40.30.10">
    <property type="entry name" value="Glutaredoxin"/>
    <property type="match status" value="2"/>
</dbReference>
<dbReference type="GO" id="GO:0034976">
    <property type="term" value="P:response to endoplasmic reticulum stress"/>
    <property type="evidence" value="ECO:0007669"/>
    <property type="project" value="TreeGrafter"/>
</dbReference>
<dbReference type="STRING" id="1408163.A0A0F4YKJ8"/>
<keyword evidence="6" id="KW-0256">Endoplasmic reticulum</keyword>
<evidence type="ECO:0000259" key="11">
    <source>
        <dbReference type="Pfam" id="PF00085"/>
    </source>
</evidence>
<dbReference type="PANTHER" id="PTHR18929:SF132">
    <property type="entry name" value="PROTEIN DISULFIDE-ISOMERASE A3"/>
    <property type="match status" value="1"/>
</dbReference>
<comment type="function">
    <text evidence="2">Participates in the folding of proteins containing disulfide bonds, may be involved in glycosylation, prolyl hydroxylation and triglyceride transfer.</text>
</comment>
<evidence type="ECO:0000256" key="5">
    <source>
        <dbReference type="ARBA" id="ARBA00012723"/>
    </source>
</evidence>
<dbReference type="GO" id="GO:0003756">
    <property type="term" value="F:protein disulfide isomerase activity"/>
    <property type="evidence" value="ECO:0007669"/>
    <property type="project" value="UniProtKB-EC"/>
</dbReference>
<protein>
    <recommendedName>
        <fullName evidence="9">Protein disulfide-isomerase</fullName>
        <ecNumber evidence="5">5.3.4.1</ecNumber>
    </recommendedName>
</protein>
<dbReference type="Pfam" id="PF00085">
    <property type="entry name" value="Thioredoxin"/>
    <property type="match status" value="1"/>
</dbReference>
<comment type="caution">
    <text evidence="12">The sequence shown here is derived from an EMBL/GenBank/DDBJ whole genome shotgun (WGS) entry which is preliminary data.</text>
</comment>
<comment type="similarity">
    <text evidence="4">Belongs to the protein disulfide isomerase family.</text>
</comment>
<dbReference type="GeneID" id="25319913"/>